<keyword evidence="3" id="KW-0223">Dioxygenase</keyword>
<name>A0A135UN26_9PEZI</name>
<evidence type="ECO:0000259" key="7">
    <source>
        <dbReference type="Pfam" id="PF02668"/>
    </source>
</evidence>
<evidence type="ECO:0000256" key="1">
    <source>
        <dbReference type="ARBA" id="ARBA00005896"/>
    </source>
</evidence>
<keyword evidence="9" id="KW-1185">Reference proteome</keyword>
<evidence type="ECO:0000256" key="4">
    <source>
        <dbReference type="ARBA" id="ARBA00023002"/>
    </source>
</evidence>
<feature type="domain" description="TauD/TfdA-like" evidence="7">
    <location>
        <begin position="5"/>
        <end position="283"/>
    </location>
</feature>
<dbReference type="InterPro" id="IPR042098">
    <property type="entry name" value="TauD-like_sf"/>
</dbReference>
<accession>A0A135UN26</accession>
<reference evidence="8 9" key="1">
    <citation type="submission" date="2014-02" db="EMBL/GenBank/DDBJ databases">
        <title>The genome sequence of Colletotrichum salicis CBS 607.94.</title>
        <authorList>
            <person name="Baroncelli R."/>
            <person name="Thon M.R."/>
        </authorList>
    </citation>
    <scope>NUCLEOTIDE SEQUENCE [LARGE SCALE GENOMIC DNA]</scope>
    <source>
        <strain evidence="8 9">CBS 607.94</strain>
    </source>
</reference>
<dbReference type="Proteomes" id="UP000070121">
    <property type="component" value="Unassembled WGS sequence"/>
</dbReference>
<dbReference type="OrthoDB" id="4848038at2759"/>
<dbReference type="AlphaFoldDB" id="A0A135UN26"/>
<evidence type="ECO:0000313" key="8">
    <source>
        <dbReference type="EMBL" id="KXH61792.1"/>
    </source>
</evidence>
<evidence type="ECO:0000256" key="5">
    <source>
        <dbReference type="ARBA" id="ARBA00023004"/>
    </source>
</evidence>
<dbReference type="InterPro" id="IPR003819">
    <property type="entry name" value="TauD/TfdA-like"/>
</dbReference>
<dbReference type="STRING" id="1209931.A0A135UN26"/>
<dbReference type="InterPro" id="IPR051178">
    <property type="entry name" value="TfdA_dioxygenase"/>
</dbReference>
<evidence type="ECO:0000313" key="9">
    <source>
        <dbReference type="Proteomes" id="UP000070121"/>
    </source>
</evidence>
<dbReference type="Gene3D" id="3.60.130.10">
    <property type="entry name" value="Clavaminate synthase-like"/>
    <property type="match status" value="1"/>
</dbReference>
<feature type="region of interest" description="Disordered" evidence="6">
    <location>
        <begin position="69"/>
        <end position="89"/>
    </location>
</feature>
<comment type="caution">
    <text evidence="8">The sequence shown here is derived from an EMBL/GenBank/DDBJ whole genome shotgun (WGS) entry which is preliminary data.</text>
</comment>
<keyword evidence="2" id="KW-0479">Metal-binding</keyword>
<organism evidence="8 9">
    <name type="scientific">Colletotrichum salicis</name>
    <dbReference type="NCBI Taxonomy" id="1209931"/>
    <lineage>
        <taxon>Eukaryota</taxon>
        <taxon>Fungi</taxon>
        <taxon>Dikarya</taxon>
        <taxon>Ascomycota</taxon>
        <taxon>Pezizomycotina</taxon>
        <taxon>Sordariomycetes</taxon>
        <taxon>Hypocreomycetidae</taxon>
        <taxon>Glomerellales</taxon>
        <taxon>Glomerellaceae</taxon>
        <taxon>Colletotrichum</taxon>
        <taxon>Colletotrichum acutatum species complex</taxon>
    </lineage>
</organism>
<proteinExistence type="inferred from homology"/>
<dbReference type="SUPFAM" id="SSF51197">
    <property type="entry name" value="Clavaminate synthase-like"/>
    <property type="match status" value="1"/>
</dbReference>
<evidence type="ECO:0000256" key="2">
    <source>
        <dbReference type="ARBA" id="ARBA00022723"/>
    </source>
</evidence>
<gene>
    <name evidence="8" type="ORF">CSAL01_11401</name>
</gene>
<dbReference type="GO" id="GO:0051213">
    <property type="term" value="F:dioxygenase activity"/>
    <property type="evidence" value="ECO:0007669"/>
    <property type="project" value="UniProtKB-KW"/>
</dbReference>
<evidence type="ECO:0000256" key="6">
    <source>
        <dbReference type="SAM" id="MobiDB-lite"/>
    </source>
</evidence>
<dbReference type="PANTHER" id="PTHR43779">
    <property type="entry name" value="DIOXYGENASE RV0097-RELATED"/>
    <property type="match status" value="1"/>
</dbReference>
<dbReference type="GO" id="GO:0046872">
    <property type="term" value="F:metal ion binding"/>
    <property type="evidence" value="ECO:0007669"/>
    <property type="project" value="UniProtKB-KW"/>
</dbReference>
<keyword evidence="5" id="KW-0408">Iron</keyword>
<protein>
    <submittedName>
        <fullName evidence="8">Alpha-ketoglutarate-dependent 2</fullName>
    </submittedName>
</protein>
<keyword evidence="4" id="KW-0560">Oxidoreductase</keyword>
<dbReference type="Pfam" id="PF02668">
    <property type="entry name" value="TauD"/>
    <property type="match status" value="1"/>
</dbReference>
<comment type="similarity">
    <text evidence="1">Belongs to the TfdA dioxygenase family.</text>
</comment>
<dbReference type="PANTHER" id="PTHR43779:SF3">
    <property type="entry name" value="(3R)-3-[(CARBOXYMETHYL)AMINO]FATTY ACID OXYGENASE_DECARBOXYLASE"/>
    <property type="match status" value="1"/>
</dbReference>
<sequence>MPLTIEPLHSTFAAEVHGVDFSKPLTEEVFQEIQAAITKYGVLVFPATGLDDERHVAFASRFGELERRKDTGAPSRMSLPELTDQGNVDANGNVISSQDPRAQISKGNTLFHVDSSFNAQRASYSILLAHEIPPLEAGGNTDFADTRAAWDDLPEEWKQELLSKDYVAGHSFWYSRKKACPNFFAKLEPAKHPVSKHKVAQVHEASGRMNLFVPSHCHHIEGLEDDEGREKLEYLYRHATQDKFVVSVLWKHVGDLVMWDNTCTLHRGTPVVGSHRRDMRRATVLDGSQEAWGLNEKVERDFAFTGEVMADLEALSESLLRLNFQQPIKSVISKTLQQPRLRQCLLDSKIPSLSFTMSFPYFKTVSPHPVQVLRPVNAYLSQLTTTPRPQHRKRVPEVPVLDTQPLEGSYRFPLRPVVTEVFHLQCASNAFHSSPSTTSSFFLTKSSIATGGRRASHTRMAEIADLSPFVALMEKLVAQAAKRPENELASMASEPAIIQRQFIKVKLKRLLTLSDMPNEVIGMIAARVHDQTGGGRENLRNLCLVSKRLYDIARRDLYFTVPVQTPNQLASITRTLIEKPATRNLVHTVLISIDTVGFTKYNDAAPTFSNWASAAINDSQLSQRDRQLLVLCKATCGKKASENLQCVLGLFMFLLDHTQHLSIFPANNLNIVDRFLAAGLSLLAPNSSNELNYSPLFPALTSLDICSKTWLQRSSQTFLGKVFQPTLALAASSPQLIDFAFKGPEGELASVLEQWGSDVEFPFKKILLRGSNWTASSLCVLLRRCPEVLHLEVETTADSGNYADEEDINKVLPKYCPKLRVLSIRYFGYKTEFFGNLNLTCLPEMTDLRELRIELDSFVGAVKDLGDLDLAQKLPDRLEKLFLDASSVRFQGGSNKSNAPKVLAYKEQVKRIIEDLCETRAEEIPLPRLDTIAVGCKFSKPKQWTRAANDTMAETDAKLRVYTASDAKTLWAKSFEQMNV</sequence>
<evidence type="ECO:0000256" key="3">
    <source>
        <dbReference type="ARBA" id="ARBA00022964"/>
    </source>
</evidence>
<dbReference type="EMBL" id="JFFI01001246">
    <property type="protein sequence ID" value="KXH61792.1"/>
    <property type="molecule type" value="Genomic_DNA"/>
</dbReference>